<feature type="transmembrane region" description="Helical" evidence="1">
    <location>
        <begin position="25"/>
        <end position="47"/>
    </location>
</feature>
<keyword evidence="1" id="KW-0812">Transmembrane</keyword>
<dbReference type="RefSeq" id="WP_214349384.1">
    <property type="nucleotide sequence ID" value="NZ_JAHBOH010000001.1"/>
</dbReference>
<keyword evidence="1" id="KW-1133">Transmembrane helix</keyword>
<dbReference type="PANTHER" id="PTHR37938">
    <property type="entry name" value="BLL0215 PROTEIN"/>
    <property type="match status" value="1"/>
</dbReference>
<evidence type="ECO:0000313" key="4">
    <source>
        <dbReference type="Proteomes" id="UP000722125"/>
    </source>
</evidence>
<reference evidence="3 4" key="1">
    <citation type="submission" date="2021-05" db="EMBL/GenBank/DDBJ databases">
        <title>Description of Cellulomonas sp. DKR-3 sp. nov.</title>
        <authorList>
            <person name="Dahal R.H."/>
            <person name="Chaudhary D.K."/>
        </authorList>
    </citation>
    <scope>NUCLEOTIDE SEQUENCE [LARGE SCALE GENOMIC DNA]</scope>
    <source>
        <strain evidence="3 4">DKR-3</strain>
    </source>
</reference>
<dbReference type="Proteomes" id="UP000722125">
    <property type="component" value="Unassembled WGS sequence"/>
</dbReference>
<keyword evidence="1" id="KW-0472">Membrane</keyword>
<evidence type="ECO:0000313" key="3">
    <source>
        <dbReference type="EMBL" id="MBT0994387.1"/>
    </source>
</evidence>
<gene>
    <name evidence="3" type="ORF">KIN34_08820</name>
</gene>
<name>A0ABS5TZ21_9CELL</name>
<organism evidence="3 4">
    <name type="scientific">Cellulomonas fulva</name>
    <dbReference type="NCBI Taxonomy" id="2835530"/>
    <lineage>
        <taxon>Bacteria</taxon>
        <taxon>Bacillati</taxon>
        <taxon>Actinomycetota</taxon>
        <taxon>Actinomycetes</taxon>
        <taxon>Micrococcales</taxon>
        <taxon>Cellulomonadaceae</taxon>
        <taxon>Cellulomonas</taxon>
    </lineage>
</organism>
<dbReference type="InterPro" id="IPR005182">
    <property type="entry name" value="YdbS-like_PH"/>
</dbReference>
<protein>
    <submittedName>
        <fullName evidence="3">PH domain-containing protein</fullName>
    </submittedName>
</protein>
<dbReference type="PANTHER" id="PTHR37938:SF1">
    <property type="entry name" value="BLL0215 PROTEIN"/>
    <property type="match status" value="1"/>
</dbReference>
<keyword evidence="4" id="KW-1185">Reference proteome</keyword>
<feature type="transmembrane region" description="Helical" evidence="1">
    <location>
        <begin position="59"/>
        <end position="79"/>
    </location>
</feature>
<dbReference type="Pfam" id="PF03703">
    <property type="entry name" value="bPH_2"/>
    <property type="match status" value="1"/>
</dbReference>
<evidence type="ECO:0000256" key="1">
    <source>
        <dbReference type="SAM" id="Phobius"/>
    </source>
</evidence>
<dbReference type="EMBL" id="JAHBOH010000001">
    <property type="protein sequence ID" value="MBT0994387.1"/>
    <property type="molecule type" value="Genomic_DNA"/>
</dbReference>
<evidence type="ECO:0000259" key="2">
    <source>
        <dbReference type="Pfam" id="PF03703"/>
    </source>
</evidence>
<sequence length="178" mass="19620">MGYPQDVLTENERVVVHKHPHIKALLGPGLLLLVVTGLCSWGAVWAGGSDSVGGARTPLQIALGVVWLAVVVLFLVRFVSWRTTHFVITDRRVMFREGVVTRSGIDIPVRRINSVQFRHGLVDRVLRTGTLIIESASDDPLEFDDIPGVEKVHALLYAELDDTLDGDDDDPTVPPQPR</sequence>
<feature type="domain" description="YdbS-like PH" evidence="2">
    <location>
        <begin position="81"/>
        <end position="154"/>
    </location>
</feature>
<comment type="caution">
    <text evidence="3">The sequence shown here is derived from an EMBL/GenBank/DDBJ whole genome shotgun (WGS) entry which is preliminary data.</text>
</comment>
<accession>A0ABS5TZ21</accession>
<proteinExistence type="predicted"/>